<proteinExistence type="inferred from homology"/>
<reference evidence="6 7" key="1">
    <citation type="submission" date="2017-07" db="EMBL/GenBank/DDBJ databases">
        <title>Draft Genome Sequences of Select Purple Nonsulfur Bacteria.</title>
        <authorList>
            <person name="Lasarre B."/>
            <person name="Mckinlay J.B."/>
        </authorList>
    </citation>
    <scope>NUCLEOTIDE SEQUENCE [LARGE SCALE GENOMIC DNA]</scope>
    <source>
        <strain evidence="6 7">DSM 11907</strain>
    </source>
</reference>
<evidence type="ECO:0000313" key="6">
    <source>
        <dbReference type="EMBL" id="RAI33141.1"/>
    </source>
</evidence>
<dbReference type="PANTHER" id="PTHR30290:SF64">
    <property type="entry name" value="ABC TRANSPORTER PERIPLASMIC BINDING PROTEIN"/>
    <property type="match status" value="1"/>
</dbReference>
<dbReference type="GO" id="GO:0042884">
    <property type="term" value="P:microcin transport"/>
    <property type="evidence" value="ECO:0007669"/>
    <property type="project" value="TreeGrafter"/>
</dbReference>
<evidence type="ECO:0000256" key="1">
    <source>
        <dbReference type="ARBA" id="ARBA00004418"/>
    </source>
</evidence>
<dbReference type="Gene3D" id="3.10.105.10">
    <property type="entry name" value="Dipeptide-binding Protein, Domain 3"/>
    <property type="match status" value="1"/>
</dbReference>
<gene>
    <name evidence="6" type="ORF">CH338_23045</name>
</gene>
<organism evidence="6 7">
    <name type="scientific">Rhodoplanes elegans</name>
    <dbReference type="NCBI Taxonomy" id="29408"/>
    <lineage>
        <taxon>Bacteria</taxon>
        <taxon>Pseudomonadati</taxon>
        <taxon>Pseudomonadota</taxon>
        <taxon>Alphaproteobacteria</taxon>
        <taxon>Hyphomicrobiales</taxon>
        <taxon>Nitrobacteraceae</taxon>
        <taxon>Rhodoplanes</taxon>
    </lineage>
</organism>
<dbReference type="CDD" id="cd08497">
    <property type="entry name" value="MbnE-like"/>
    <property type="match status" value="1"/>
</dbReference>
<dbReference type="PIRSF" id="PIRSF002741">
    <property type="entry name" value="MppA"/>
    <property type="match status" value="1"/>
</dbReference>
<dbReference type="GO" id="GO:0043190">
    <property type="term" value="C:ATP-binding cassette (ABC) transporter complex"/>
    <property type="evidence" value="ECO:0007669"/>
    <property type="project" value="InterPro"/>
</dbReference>
<dbReference type="GO" id="GO:1904680">
    <property type="term" value="F:peptide transmembrane transporter activity"/>
    <property type="evidence" value="ECO:0007669"/>
    <property type="project" value="TreeGrafter"/>
</dbReference>
<evidence type="ECO:0000313" key="7">
    <source>
        <dbReference type="Proteomes" id="UP000248863"/>
    </source>
</evidence>
<keyword evidence="7" id="KW-1185">Reference proteome</keyword>
<dbReference type="InterPro" id="IPR000914">
    <property type="entry name" value="SBP_5_dom"/>
</dbReference>
<dbReference type="InterPro" id="IPR030678">
    <property type="entry name" value="Peptide/Ni-bd"/>
</dbReference>
<comment type="subcellular location">
    <subcellularLocation>
        <location evidence="1">Periplasm</location>
    </subcellularLocation>
</comment>
<feature type="domain" description="Solute-binding protein family 5" evidence="5">
    <location>
        <begin position="138"/>
        <end position="545"/>
    </location>
</feature>
<dbReference type="AlphaFoldDB" id="A0A327K499"/>
<evidence type="ECO:0000259" key="5">
    <source>
        <dbReference type="Pfam" id="PF00496"/>
    </source>
</evidence>
<dbReference type="Pfam" id="PF00496">
    <property type="entry name" value="SBP_bac_5"/>
    <property type="match status" value="1"/>
</dbReference>
<dbReference type="PANTHER" id="PTHR30290">
    <property type="entry name" value="PERIPLASMIC BINDING COMPONENT OF ABC TRANSPORTER"/>
    <property type="match status" value="1"/>
</dbReference>
<feature type="region of interest" description="Disordered" evidence="4">
    <location>
        <begin position="1"/>
        <end position="20"/>
    </location>
</feature>
<dbReference type="SUPFAM" id="SSF53850">
    <property type="entry name" value="Periplasmic binding protein-like II"/>
    <property type="match status" value="1"/>
</dbReference>
<protein>
    <submittedName>
        <fullName evidence="6">ABC transporter substrate-binding protein</fullName>
    </submittedName>
</protein>
<dbReference type="GO" id="GO:0015833">
    <property type="term" value="P:peptide transport"/>
    <property type="evidence" value="ECO:0007669"/>
    <property type="project" value="TreeGrafter"/>
</dbReference>
<evidence type="ECO:0000256" key="2">
    <source>
        <dbReference type="ARBA" id="ARBA00005695"/>
    </source>
</evidence>
<dbReference type="RefSeq" id="WP_111359422.1">
    <property type="nucleotide sequence ID" value="NZ_NHSK01000203.1"/>
</dbReference>
<sequence length="636" mass="70792">MRRDRIACRPSAVGPDRHPADRWRGAAAITARLLAGLVLGALLLAILLPTGQAAAGEPTRAEPTHAIAMHGAPALPPDFSHFRYANPDAPKGGRLTMGVLGTFDSLNPFIVRGVPVQAVRGHVYESLLTRGYDEPFTLYGLLASRVETDPDRSFVTFTIDPDATFSDGAPVTADDVIFSWEVLRDHGRPNYRTYYAKVAKAEALGPREVRFDLAGANDRELPLILGLMPVLPRHAVGPAHFEETTLKAPLGSGPYVVESVDAGKSVTLARNPRWWGRDRAVNRGQWNFDTIRFDFYRDDNAWFEAFRKGLYDIRVETDPGRWETAYGFPAVRDGRVVKEEFPTGLPRGMAAFVFNTRRPVFSDIAVREAIIRLFDFEWINHNLFFDRYRRTGSYFEGSELSHRGRPADATERALLAPFPDAVRPDVMAGTDAPPVSDGSGRDRGALKAALDLLARAGYALDGGVLRHRATGQPLTFEILVTTKDHERLALAFARSLERAGIVPSIRVVDAVQFEQRRIQFDFDMIPNRWDQSLSPGNEQAFYWGSAAADEPGSRNYMGVRSPAVDATIAALLRARSREDLVSAVRALDRVLISGHYVVPLYHLPTQWLARWSDVRHPAATSLYGWLPETWWRADGR</sequence>
<accession>A0A327K499</accession>
<dbReference type="EMBL" id="NPEU01000380">
    <property type="protein sequence ID" value="RAI33141.1"/>
    <property type="molecule type" value="Genomic_DNA"/>
</dbReference>
<dbReference type="Gene3D" id="3.40.190.10">
    <property type="entry name" value="Periplasmic binding protein-like II"/>
    <property type="match status" value="1"/>
</dbReference>
<dbReference type="OrthoDB" id="9803988at2"/>
<dbReference type="Proteomes" id="UP000248863">
    <property type="component" value="Unassembled WGS sequence"/>
</dbReference>
<dbReference type="InterPro" id="IPR039424">
    <property type="entry name" value="SBP_5"/>
</dbReference>
<evidence type="ECO:0000256" key="4">
    <source>
        <dbReference type="SAM" id="MobiDB-lite"/>
    </source>
</evidence>
<comment type="similarity">
    <text evidence="2">Belongs to the bacterial solute-binding protein 5 family.</text>
</comment>
<evidence type="ECO:0000256" key="3">
    <source>
        <dbReference type="ARBA" id="ARBA00022729"/>
    </source>
</evidence>
<dbReference type="GO" id="GO:0030288">
    <property type="term" value="C:outer membrane-bounded periplasmic space"/>
    <property type="evidence" value="ECO:0007669"/>
    <property type="project" value="TreeGrafter"/>
</dbReference>
<name>A0A327K499_9BRAD</name>
<comment type="caution">
    <text evidence="6">The sequence shown here is derived from an EMBL/GenBank/DDBJ whole genome shotgun (WGS) entry which is preliminary data.</text>
</comment>
<keyword evidence="3" id="KW-0732">Signal</keyword>